<name>T0I635_9SPHN</name>
<dbReference type="RefSeq" id="WP_021243574.1">
    <property type="nucleotide sequence ID" value="NZ_ATIB01000027.1"/>
</dbReference>
<dbReference type="Pfam" id="PF13362">
    <property type="entry name" value="Toprim_3"/>
    <property type="match status" value="1"/>
</dbReference>
<evidence type="ECO:0000313" key="4">
    <source>
        <dbReference type="Proteomes" id="UP000015524"/>
    </source>
</evidence>
<dbReference type="PATRIC" id="fig|1114964.3.peg.573"/>
<dbReference type="Gene3D" id="3.40.1360.10">
    <property type="match status" value="1"/>
</dbReference>
<reference evidence="3 4" key="1">
    <citation type="journal article" date="2013" name="Genome Announc.">
        <title>Draft Genome Sequence of a Hexachlorocyclohexane-Degrading Bacterium, Sphingobium baderi Strain LL03T.</title>
        <authorList>
            <person name="Kaur J."/>
            <person name="Verma H."/>
            <person name="Tripathi C."/>
            <person name="Khurana J.P."/>
            <person name="Lal R."/>
        </authorList>
    </citation>
    <scope>NUCLEOTIDE SEQUENCE [LARGE SCALE GENOMIC DNA]</scope>
    <source>
        <strain evidence="3 4">LL03</strain>
    </source>
</reference>
<comment type="caution">
    <text evidence="3">The sequence shown here is derived from an EMBL/GenBank/DDBJ whole genome shotgun (WGS) entry which is preliminary data.</text>
</comment>
<proteinExistence type="predicted"/>
<evidence type="ECO:0000259" key="2">
    <source>
        <dbReference type="Pfam" id="PF23639"/>
    </source>
</evidence>
<dbReference type="AlphaFoldDB" id="T0I635"/>
<accession>T0I635</accession>
<protein>
    <submittedName>
        <fullName evidence="3">Uncharacterized protein</fullName>
    </submittedName>
</protein>
<feature type="domain" description="DUF7146" evidence="2">
    <location>
        <begin position="34"/>
        <end position="130"/>
    </location>
</feature>
<dbReference type="InterPro" id="IPR006171">
    <property type="entry name" value="TOPRIM_dom"/>
</dbReference>
<keyword evidence="4" id="KW-1185">Reference proteome</keyword>
<organism evidence="3 4">
    <name type="scientific">Sphingobium baderi LL03</name>
    <dbReference type="NCBI Taxonomy" id="1114964"/>
    <lineage>
        <taxon>Bacteria</taxon>
        <taxon>Pseudomonadati</taxon>
        <taxon>Pseudomonadota</taxon>
        <taxon>Alphaproteobacteria</taxon>
        <taxon>Sphingomonadales</taxon>
        <taxon>Sphingomonadaceae</taxon>
        <taxon>Sphingobium</taxon>
    </lineage>
</organism>
<sequence length="231" mass="25483">MVTCFAGCAREDVLRALRRIPRRKRFAYCDTPSRSSGSAARLWAQAGPVSGTLAERYMTLRGLEPPVADVRYHPRCPYRPLPWTSYQPALLLAVREGRQLTAVQRIFLDPQTGACRMKLLLGRPGGGAWQGGGRPDSVLALAEGFETARAFNLLEGEPCWASLGARRLDRLILPQSLSSLILAADNDGEGERAAARAMRRYARPGLEISIRTPKGVKDWAEALETVRSPQR</sequence>
<gene>
    <name evidence="3" type="ORF">L485_03050</name>
</gene>
<dbReference type="EMBL" id="ATIB01000027">
    <property type="protein sequence ID" value="EQB05109.1"/>
    <property type="molecule type" value="Genomic_DNA"/>
</dbReference>
<feature type="domain" description="Toprim" evidence="1">
    <location>
        <begin position="139"/>
        <end position="223"/>
    </location>
</feature>
<dbReference type="InterPro" id="IPR055570">
    <property type="entry name" value="DUF7146"/>
</dbReference>
<dbReference type="Proteomes" id="UP000015524">
    <property type="component" value="Unassembled WGS sequence"/>
</dbReference>
<evidence type="ECO:0000313" key="3">
    <source>
        <dbReference type="EMBL" id="EQB05109.1"/>
    </source>
</evidence>
<dbReference type="Pfam" id="PF23639">
    <property type="entry name" value="DUF7146"/>
    <property type="match status" value="1"/>
</dbReference>
<dbReference type="eggNOG" id="COG4643">
    <property type="taxonomic scope" value="Bacteria"/>
</dbReference>
<evidence type="ECO:0000259" key="1">
    <source>
        <dbReference type="Pfam" id="PF13362"/>
    </source>
</evidence>